<feature type="region of interest" description="Disordered" evidence="1">
    <location>
        <begin position="1"/>
        <end position="48"/>
    </location>
</feature>
<comment type="caution">
    <text evidence="2">The sequence shown here is derived from an EMBL/GenBank/DDBJ whole genome shotgun (WGS) entry which is preliminary data.</text>
</comment>
<dbReference type="EMBL" id="JAVRRJ010000005">
    <property type="protein sequence ID" value="KAK5084582.1"/>
    <property type="molecule type" value="Genomic_DNA"/>
</dbReference>
<protein>
    <submittedName>
        <fullName evidence="2">Uncharacterized protein</fullName>
    </submittedName>
</protein>
<dbReference type="AlphaFoldDB" id="A0AAN7Y5M6"/>
<feature type="compositionally biased region" description="Low complexity" evidence="1">
    <location>
        <begin position="8"/>
        <end position="22"/>
    </location>
</feature>
<accession>A0AAN7Y5M6</accession>
<evidence type="ECO:0000256" key="1">
    <source>
        <dbReference type="SAM" id="MobiDB-lite"/>
    </source>
</evidence>
<gene>
    <name evidence="2" type="ORF">LTR05_005660</name>
</gene>
<feature type="compositionally biased region" description="Acidic residues" evidence="1">
    <location>
        <begin position="123"/>
        <end position="132"/>
    </location>
</feature>
<dbReference type="Proteomes" id="UP001309876">
    <property type="component" value="Unassembled WGS sequence"/>
</dbReference>
<reference evidence="2 3" key="1">
    <citation type="submission" date="2023-08" db="EMBL/GenBank/DDBJ databases">
        <title>Black Yeasts Isolated from many extreme environments.</title>
        <authorList>
            <person name="Coleine C."/>
            <person name="Stajich J.E."/>
            <person name="Selbmann L."/>
        </authorList>
    </citation>
    <scope>NUCLEOTIDE SEQUENCE [LARGE SCALE GENOMIC DNA]</scope>
    <source>
        <strain evidence="2 3">CCFEE 5910</strain>
    </source>
</reference>
<keyword evidence="3" id="KW-1185">Reference proteome</keyword>
<organism evidence="2 3">
    <name type="scientific">Lithohypha guttulata</name>
    <dbReference type="NCBI Taxonomy" id="1690604"/>
    <lineage>
        <taxon>Eukaryota</taxon>
        <taxon>Fungi</taxon>
        <taxon>Dikarya</taxon>
        <taxon>Ascomycota</taxon>
        <taxon>Pezizomycotina</taxon>
        <taxon>Eurotiomycetes</taxon>
        <taxon>Chaetothyriomycetidae</taxon>
        <taxon>Chaetothyriales</taxon>
        <taxon>Trichomeriaceae</taxon>
        <taxon>Lithohypha</taxon>
    </lineage>
</organism>
<feature type="compositionally biased region" description="Polar residues" evidence="1">
    <location>
        <begin position="30"/>
        <end position="46"/>
    </location>
</feature>
<evidence type="ECO:0000313" key="2">
    <source>
        <dbReference type="EMBL" id="KAK5084582.1"/>
    </source>
</evidence>
<name>A0AAN7Y5M6_9EURO</name>
<proteinExistence type="predicted"/>
<sequence length="132" mass="14800">MLHHVSRTKTSTQQFTSSSSPPRRTRTSTGTIQANKTTAGNTTVETEVNPFPVDVPHISIFDDSDYIDDHEVELEDEKLLFIDLDDEEMHEPRPLKYTPSHSTGEESGLSKATQPAPDIVVLSDDEDELRTF</sequence>
<evidence type="ECO:0000313" key="3">
    <source>
        <dbReference type="Proteomes" id="UP001309876"/>
    </source>
</evidence>
<feature type="region of interest" description="Disordered" evidence="1">
    <location>
        <begin position="85"/>
        <end position="132"/>
    </location>
</feature>